<dbReference type="PROSITE" id="PS50076">
    <property type="entry name" value="DNAJ_2"/>
    <property type="match status" value="1"/>
</dbReference>
<keyword evidence="3" id="KW-1185">Reference proteome</keyword>
<protein>
    <submittedName>
        <fullName evidence="4">DnaJ homolog subfamily B member 13-like</fullName>
    </submittedName>
</protein>
<organism evidence="3 4">
    <name type="scientific">Priapulus caudatus</name>
    <name type="common">Priapulid worm</name>
    <dbReference type="NCBI Taxonomy" id="37621"/>
    <lineage>
        <taxon>Eukaryota</taxon>
        <taxon>Metazoa</taxon>
        <taxon>Ecdysozoa</taxon>
        <taxon>Scalidophora</taxon>
        <taxon>Priapulida</taxon>
        <taxon>Priapulimorpha</taxon>
        <taxon>Priapulimorphida</taxon>
        <taxon>Priapulidae</taxon>
        <taxon>Priapulus</taxon>
    </lineage>
</organism>
<dbReference type="PROSITE" id="PS00636">
    <property type="entry name" value="DNAJ_1"/>
    <property type="match status" value="1"/>
</dbReference>
<dbReference type="InterPro" id="IPR051339">
    <property type="entry name" value="DnaJ_subfamily_B"/>
</dbReference>
<dbReference type="InterPro" id="IPR036869">
    <property type="entry name" value="J_dom_sf"/>
</dbReference>
<dbReference type="PANTHER" id="PTHR24078:SF519">
    <property type="entry name" value="DNAJ HOMOLOG SUBFAMILY B MEMBER 13"/>
    <property type="match status" value="1"/>
</dbReference>
<dbReference type="RefSeq" id="XP_014678884.1">
    <property type="nucleotide sequence ID" value="XM_014823398.1"/>
</dbReference>
<dbReference type="InterPro" id="IPR018253">
    <property type="entry name" value="DnaJ_domain_CS"/>
</dbReference>
<dbReference type="InterPro" id="IPR001623">
    <property type="entry name" value="DnaJ_domain"/>
</dbReference>
<feature type="domain" description="J" evidence="2">
    <location>
        <begin position="5"/>
        <end position="69"/>
    </location>
</feature>
<gene>
    <name evidence="4" type="primary">LOC106818723</name>
</gene>
<accession>A0ABM1F363</accession>
<dbReference type="PANTHER" id="PTHR24078">
    <property type="entry name" value="DNAJ HOMOLOG SUBFAMILY C MEMBER"/>
    <property type="match status" value="1"/>
</dbReference>
<dbReference type="CDD" id="cd06257">
    <property type="entry name" value="DnaJ"/>
    <property type="match status" value="1"/>
</dbReference>
<name>A0ABM1F363_PRICU</name>
<keyword evidence="1" id="KW-0143">Chaperone</keyword>
<dbReference type="SUPFAM" id="SSF46565">
    <property type="entry name" value="Chaperone J-domain"/>
    <property type="match status" value="1"/>
</dbReference>
<proteinExistence type="predicted"/>
<dbReference type="InterPro" id="IPR008971">
    <property type="entry name" value="HSP40/DnaJ_pept-bd"/>
</dbReference>
<dbReference type="CDD" id="cd10747">
    <property type="entry name" value="DnaJ_C"/>
    <property type="match status" value="1"/>
</dbReference>
<evidence type="ECO:0000313" key="3">
    <source>
        <dbReference type="Proteomes" id="UP000695022"/>
    </source>
</evidence>
<dbReference type="Gene3D" id="2.60.260.20">
    <property type="entry name" value="Urease metallochaperone UreE, N-terminal domain"/>
    <property type="match status" value="2"/>
</dbReference>
<evidence type="ECO:0000256" key="1">
    <source>
        <dbReference type="ARBA" id="ARBA00023186"/>
    </source>
</evidence>
<dbReference type="Pfam" id="PF01556">
    <property type="entry name" value="DnaJ_C"/>
    <property type="match status" value="1"/>
</dbReference>
<evidence type="ECO:0000313" key="4">
    <source>
        <dbReference type="RefSeq" id="XP_014678884.1"/>
    </source>
</evidence>
<dbReference type="PRINTS" id="PR00625">
    <property type="entry name" value="JDOMAIN"/>
</dbReference>
<sequence>MGILDYYVCLGLKRCASNTDIKKAYRKLALKYHPTKNHDPDAEEKFEQLAEAYDVLSNDKLRAVYDQFGEEGLTRGVPLISDDDGTSFTMGYTFHGDSRKVFSDFFGGCNPFSDYFTGIVPDAVTGAGGLHGRHAACKQDPPVHRELALSLEECFHGCTKKMKIARRVMNGDGHTSSIREKILTIHVRPGWEAGTAINFSKEGDQGPNSIPADIVFETVDKPHPRFRRVGRDLIYTAQVSLGESLTGCSVEVLTLDDRTLRIPINDIVQPGYTKRVPGEGMPTTCKQVGSKGQLIIEFNINFPTRLSQEQKQLLRKALIQ</sequence>
<dbReference type="Gene3D" id="1.10.287.110">
    <property type="entry name" value="DnaJ domain"/>
    <property type="match status" value="1"/>
</dbReference>
<reference evidence="4" key="1">
    <citation type="submission" date="2025-08" db="UniProtKB">
        <authorList>
            <consortium name="RefSeq"/>
        </authorList>
    </citation>
    <scope>IDENTIFICATION</scope>
</reference>
<dbReference type="SMART" id="SM00271">
    <property type="entry name" value="DnaJ"/>
    <property type="match status" value="1"/>
</dbReference>
<evidence type="ECO:0000259" key="2">
    <source>
        <dbReference type="PROSITE" id="PS50076"/>
    </source>
</evidence>
<dbReference type="InterPro" id="IPR002939">
    <property type="entry name" value="DnaJ_C"/>
</dbReference>
<dbReference type="SUPFAM" id="SSF49493">
    <property type="entry name" value="HSP40/DnaJ peptide-binding domain"/>
    <property type="match status" value="2"/>
</dbReference>
<dbReference type="Pfam" id="PF00226">
    <property type="entry name" value="DnaJ"/>
    <property type="match status" value="1"/>
</dbReference>
<dbReference type="Proteomes" id="UP000695022">
    <property type="component" value="Unplaced"/>
</dbReference>
<dbReference type="GeneID" id="106818723"/>